<sequence length="90" mass="9684">MQSQAAREHKPGASRLLLLPPPPPPLPPPALRTRDFSCTTLTASFPLCPEKCDRSPKEFPRQVLKGDDAPVILPALLPGATPSQGRLLLV</sequence>
<reference evidence="1" key="1">
    <citation type="submission" date="2023-05" db="EMBL/GenBank/DDBJ databases">
        <authorList>
            <consortium name="ELIXIR-Norway"/>
        </authorList>
    </citation>
    <scope>NUCLEOTIDE SEQUENCE</scope>
</reference>
<evidence type="ECO:0000313" key="2">
    <source>
        <dbReference type="Proteomes" id="UP001162501"/>
    </source>
</evidence>
<accession>A0AC59Y3B0</accession>
<evidence type="ECO:0000313" key="1">
    <source>
        <dbReference type="EMBL" id="CAM9342556.1"/>
    </source>
</evidence>
<organism evidence="1 2">
    <name type="scientific">Rangifer tarandus platyrhynchus</name>
    <name type="common">Svalbard reindeer</name>
    <dbReference type="NCBI Taxonomy" id="3082113"/>
    <lineage>
        <taxon>Eukaryota</taxon>
        <taxon>Metazoa</taxon>
        <taxon>Chordata</taxon>
        <taxon>Craniata</taxon>
        <taxon>Vertebrata</taxon>
        <taxon>Euteleostomi</taxon>
        <taxon>Mammalia</taxon>
        <taxon>Eutheria</taxon>
        <taxon>Laurasiatheria</taxon>
        <taxon>Artiodactyla</taxon>
        <taxon>Ruminantia</taxon>
        <taxon>Pecora</taxon>
        <taxon>Cervidae</taxon>
        <taxon>Odocoileinae</taxon>
        <taxon>Rangifer</taxon>
    </lineage>
</organism>
<dbReference type="Proteomes" id="UP001162501">
    <property type="component" value="Chromosome 1"/>
</dbReference>
<reference evidence="1" key="2">
    <citation type="submission" date="2025-03" db="EMBL/GenBank/DDBJ databases">
        <authorList>
            <consortium name="ELIXIR-Norway"/>
            <consortium name="Elixir Norway"/>
        </authorList>
    </citation>
    <scope>NUCLEOTIDE SEQUENCE</scope>
</reference>
<protein>
    <submittedName>
        <fullName evidence="1">Uncharacterized protein</fullName>
    </submittedName>
</protein>
<proteinExistence type="predicted"/>
<name>A0AC59Y3B0_RANTA</name>
<gene>
    <name evidence="1" type="ORF">MRATA1EN22A_LOCUS1222</name>
</gene>
<dbReference type="EMBL" id="OX596085">
    <property type="protein sequence ID" value="CAM9342556.1"/>
    <property type="molecule type" value="Genomic_DNA"/>
</dbReference>